<protein>
    <submittedName>
        <fullName evidence="4">Gliding motility-associated C-terminal domain-containing protein</fullName>
    </submittedName>
</protein>
<proteinExistence type="predicted"/>
<evidence type="ECO:0000259" key="2">
    <source>
        <dbReference type="Pfam" id="PF19081"/>
    </source>
</evidence>
<dbReference type="Pfam" id="PF13585">
    <property type="entry name" value="CHU_C"/>
    <property type="match status" value="1"/>
</dbReference>
<comment type="caution">
    <text evidence="4">The sequence shown here is derived from an EMBL/GenBank/DDBJ whole genome shotgun (WGS) entry which is preliminary data.</text>
</comment>
<dbReference type="InterPro" id="IPR044023">
    <property type="entry name" value="Ig_7"/>
</dbReference>
<feature type="domain" description="PKD-like" evidence="3">
    <location>
        <begin position="1086"/>
        <end position="1161"/>
    </location>
</feature>
<dbReference type="Pfam" id="PF19081">
    <property type="entry name" value="Ig_7"/>
    <property type="match status" value="9"/>
</dbReference>
<reference evidence="5" key="1">
    <citation type="journal article" date="2019" name="Int. J. Syst. Evol. Microbiol.">
        <title>The Global Catalogue of Microorganisms (GCM) 10K type strain sequencing project: providing services to taxonomists for standard genome sequencing and annotation.</title>
        <authorList>
            <consortium name="The Broad Institute Genomics Platform"/>
            <consortium name="The Broad Institute Genome Sequencing Center for Infectious Disease"/>
            <person name="Wu L."/>
            <person name="Ma J."/>
        </authorList>
    </citation>
    <scope>NUCLEOTIDE SEQUENCE [LARGE SCALE GENOMIC DNA]</scope>
    <source>
        <strain evidence="5">KCTC 52232</strain>
    </source>
</reference>
<accession>A0ABW5XR37</accession>
<organism evidence="4 5">
    <name type="scientific">Mucilaginibacter antarcticus</name>
    <dbReference type="NCBI Taxonomy" id="1855725"/>
    <lineage>
        <taxon>Bacteria</taxon>
        <taxon>Pseudomonadati</taxon>
        <taxon>Bacteroidota</taxon>
        <taxon>Sphingobacteriia</taxon>
        <taxon>Sphingobacteriales</taxon>
        <taxon>Sphingobacteriaceae</taxon>
        <taxon>Mucilaginibacter</taxon>
    </lineage>
</organism>
<feature type="domain" description="PKD-like" evidence="3">
    <location>
        <begin position="1268"/>
        <end position="1348"/>
    </location>
</feature>
<feature type="domain" description="Ig-like" evidence="2">
    <location>
        <begin position="496"/>
        <end position="575"/>
    </location>
</feature>
<keyword evidence="5" id="KW-1185">Reference proteome</keyword>
<keyword evidence="1" id="KW-0732">Signal</keyword>
<feature type="domain" description="Ig-like" evidence="2">
    <location>
        <begin position="904"/>
        <end position="985"/>
    </location>
</feature>
<dbReference type="InterPro" id="IPR013783">
    <property type="entry name" value="Ig-like_fold"/>
</dbReference>
<feature type="domain" description="Ig-like" evidence="2">
    <location>
        <begin position="989"/>
        <end position="1069"/>
    </location>
</feature>
<dbReference type="Gene3D" id="2.60.40.740">
    <property type="match status" value="1"/>
</dbReference>
<evidence type="ECO:0000313" key="4">
    <source>
        <dbReference type="EMBL" id="MFD2864810.1"/>
    </source>
</evidence>
<dbReference type="InterPro" id="IPR026341">
    <property type="entry name" value="T9SS_type_B"/>
</dbReference>
<dbReference type="Pfam" id="PF19406">
    <property type="entry name" value="PKD_5"/>
    <property type="match status" value="2"/>
</dbReference>
<dbReference type="Gene3D" id="2.60.40.10">
    <property type="entry name" value="Immunoglobulins"/>
    <property type="match status" value="1"/>
</dbReference>
<feature type="domain" description="Ig-like" evidence="2">
    <location>
        <begin position="416"/>
        <end position="492"/>
    </location>
</feature>
<evidence type="ECO:0000256" key="1">
    <source>
        <dbReference type="SAM" id="SignalP"/>
    </source>
</evidence>
<dbReference type="NCBIfam" id="TIGR04131">
    <property type="entry name" value="Bac_Flav_CTERM"/>
    <property type="match status" value="1"/>
</dbReference>
<dbReference type="RefSeq" id="WP_377125960.1">
    <property type="nucleotide sequence ID" value="NZ_JBHUON010000008.1"/>
</dbReference>
<sequence>MKNKLIVFLLLISFNRAYSQCTLNATLTTPNPVVCSGSPIYLTATPSGGTAPFNYAWSSGESGAVISVNKAGTYTVTITDAQNCSVVKNIAITTGTTPTPPALDDAIACPGSSATLKPTGPGGTYQWYDENGVFKFTGDTYVTPPITAKTVFYVETTIGGCTSARALVTVFPITPPNVAGGSTCPGSSVTLSASGAGNYEWFDGSSRVGTGPSFNTPALFATKTYHVVGTTAGCVSTRVPVVAEVLTPPDAPTIVGPASTCSGTSVTLSATAPANAIFEWYTQPNGGTPLISSPVYTTPILSSTTRYYVQATVGNCVGARREVIITVNPVPAIPNVATVPPACAGSQATLAVTSPLAGGIYRWYATSTSTTILDNTPTFRPVVTSSTPFYVEVEVNGCTSTPRRLVAVTVNPATTAPTVTAVPPVCEGQTATLTATGLGGNYSWYDVETGGTPLLANSPIFTTPALTSTKSFYVETAANGCTSSRTEVIVTVINKPLQPTVSGNLAVCSNSGTTLTATGPGTSFEWFDAAIGGNLVASGATFNTPALPANRSYFVQTSANGCSSTRTQVDILVNPTPGAPTVTPVAPVCAGNTTTLNASGAATLRWFGAASGGPVLGTGLSFTTPTLNSNTSYWVESYNGTCSSQRAPINITVTSTGNQFQYESATYCKTSTNPAPTITVPNGTFSGPAGLVINANTGVIDIAATTPGIYDIVYTNGCTLTTERVAIVVTTDATFTYPAAIYCQSNANPSPVYPSTGSAGKFTVSPAGLAFRNIRSGIIDLAASAPGNYIVKNTIDAASGCPEVSAIFNIRIDQRVIVTAGPNQTIAQGDDAQLAGSIGGAVTTGTWATAGTGTFLPNNSTLNAVYRPGTGESGPITLTLTSANPGTACGAVSNTVVITYNAKPGNPTFSGPATVCQNEVATLTATGPVADTYKWYTVASNGSAVFTGASFTTPALSTAGVNTYYLEAIVNNVPSNRTQIDITVTAKPLPPVSNAVVNTCYGSSARLTATSPLPAGVITWYRTISGGAPVFTGSVFDTPTLIANTTYYVQVAAGSCGSDRTKVDVIVKPMPHITSVARDETCNGAVNYLITADQTGTTFNWSRVPRPEISNADVTNQTNSTISETLINTTGATVDVTYRITPIFNGCSGEVFDYVVRVFSTPKVVSLPPAPICSKQISTGGFYTILFNTPITEVSWTRPAIAGISNPAVTNQRSPTLYENLENTSTAPITVTYIFTFSSPDCPTPTTYPVNVIVNPKVTINSPSNGGEICSGSDIVYDIRSDVSGANYIWTRRDDPRIIPAPTPTTANRIAEALTNISGGYVDVFYDIAATTGCQTPFTYKITIKPQPAQPQAFTNAPICVGSTLYLIPGPVERGSTYNWTGPNGYTSDLAQAYISNVTKAARGVYTLYISKNGCTSIGGQTNFVEINDKHSANAGGTLLACLNATSVQLKGEIGGGSTTGQWGLGTGTGSFPDPANLTGLYIPSAADKAKGEITLILTSTGQDDCSRASDVLTIKFTRLPGTDAGPDRAVCNQDPAIVLEGKMILAGNGRWTSAGTGTFSSPIQTNGAASPTYSPSPADIAAGKVTLTLTADNMTDDCYIPVDQVVLTLEPPVKISAGPTKYLLPGNTTQLTPTVNDPKATYTWSPVTGLNDPTLKNPTVTGDVTRIYTLVVQDGLGCTTEPSSVQVIISPKIELTNAFTPNNDGINDTWELTGLIAYPNAVVDIFNRHGQQVFHTIGYTKSWDGTFQGKPVPMGTYYYIIDPKMYGLKYSGNVSIVK</sequence>
<feature type="domain" description="Ig-like" evidence="2">
    <location>
        <begin position="98"/>
        <end position="170"/>
    </location>
</feature>
<gene>
    <name evidence="4" type="ORF">ACFSYC_08940</name>
</gene>
<evidence type="ECO:0000313" key="5">
    <source>
        <dbReference type="Proteomes" id="UP001597601"/>
    </source>
</evidence>
<feature type="domain" description="Ig-like" evidence="2">
    <location>
        <begin position="331"/>
        <end position="412"/>
    </location>
</feature>
<feature type="domain" description="Ig-like" evidence="2">
    <location>
        <begin position="249"/>
        <end position="329"/>
    </location>
</feature>
<feature type="chain" id="PRO_5045183378" evidence="1">
    <location>
        <begin position="20"/>
        <end position="1779"/>
    </location>
</feature>
<feature type="domain" description="Ig-like" evidence="2">
    <location>
        <begin position="577"/>
        <end position="654"/>
    </location>
</feature>
<dbReference type="Proteomes" id="UP001597601">
    <property type="component" value="Unassembled WGS sequence"/>
</dbReference>
<dbReference type="EMBL" id="JBHUON010000008">
    <property type="protein sequence ID" value="MFD2864810.1"/>
    <property type="molecule type" value="Genomic_DNA"/>
</dbReference>
<evidence type="ECO:0000259" key="3">
    <source>
        <dbReference type="Pfam" id="PF19406"/>
    </source>
</evidence>
<dbReference type="InterPro" id="IPR045828">
    <property type="entry name" value="PKD_Bacteroidetes"/>
</dbReference>
<feature type="signal peptide" evidence="1">
    <location>
        <begin position="1"/>
        <end position="19"/>
    </location>
</feature>
<feature type="domain" description="Ig-like" evidence="2">
    <location>
        <begin position="175"/>
        <end position="245"/>
    </location>
</feature>
<name>A0ABW5XR37_9SPHI</name>